<dbReference type="RefSeq" id="WP_008858551.1">
    <property type="nucleotide sequence ID" value="NZ_JH591187.1"/>
</dbReference>
<dbReference type="STRING" id="742743.HMPREF9453_00044"/>
<dbReference type="InterPro" id="IPR051401">
    <property type="entry name" value="GtrA_CellWall_Glycosyl"/>
</dbReference>
<evidence type="ECO:0000313" key="9">
    <source>
        <dbReference type="Proteomes" id="UP000003277"/>
    </source>
</evidence>
<keyword evidence="3 6" id="KW-0812">Transmembrane</keyword>
<evidence type="ECO:0000256" key="4">
    <source>
        <dbReference type="ARBA" id="ARBA00022989"/>
    </source>
</evidence>
<keyword evidence="9" id="KW-1185">Reference proteome</keyword>
<dbReference type="InterPro" id="IPR007267">
    <property type="entry name" value="GtrA_DPMS_TM"/>
</dbReference>
<dbReference type="HOGENOM" id="CLU_083873_6_3_9"/>
<proteinExistence type="inferred from homology"/>
<comment type="subcellular location">
    <subcellularLocation>
        <location evidence="1">Membrane</location>
        <topology evidence="1">Multi-pass membrane protein</topology>
    </subcellularLocation>
</comment>
<comment type="caution">
    <text evidence="8">The sequence shown here is derived from an EMBL/GenBank/DDBJ whole genome shotgun (WGS) entry which is preliminary data.</text>
</comment>
<dbReference type="PANTHER" id="PTHR38459:SF1">
    <property type="entry name" value="PROPHAGE BACTOPRENOL-LINKED GLUCOSE TRANSLOCASE HOMOLOG"/>
    <property type="match status" value="1"/>
</dbReference>
<evidence type="ECO:0000259" key="7">
    <source>
        <dbReference type="Pfam" id="PF04138"/>
    </source>
</evidence>
<keyword evidence="5 6" id="KW-0472">Membrane</keyword>
<feature type="transmembrane region" description="Helical" evidence="6">
    <location>
        <begin position="109"/>
        <end position="128"/>
    </location>
</feature>
<evidence type="ECO:0000256" key="6">
    <source>
        <dbReference type="SAM" id="Phobius"/>
    </source>
</evidence>
<comment type="similarity">
    <text evidence="2">Belongs to the GtrA family.</text>
</comment>
<organism evidence="8 9">
    <name type="scientific">Dialister succinatiphilus YIT 11850</name>
    <dbReference type="NCBI Taxonomy" id="742743"/>
    <lineage>
        <taxon>Bacteria</taxon>
        <taxon>Bacillati</taxon>
        <taxon>Bacillota</taxon>
        <taxon>Negativicutes</taxon>
        <taxon>Veillonellales</taxon>
        <taxon>Veillonellaceae</taxon>
        <taxon>Dialister</taxon>
    </lineage>
</organism>
<dbReference type="GO" id="GO:0000271">
    <property type="term" value="P:polysaccharide biosynthetic process"/>
    <property type="evidence" value="ECO:0007669"/>
    <property type="project" value="InterPro"/>
</dbReference>
<dbReference type="EMBL" id="ADLT01000001">
    <property type="protein sequence ID" value="EHO63987.1"/>
    <property type="molecule type" value="Genomic_DNA"/>
</dbReference>
<dbReference type="Proteomes" id="UP000003277">
    <property type="component" value="Unassembled WGS sequence"/>
</dbReference>
<dbReference type="Pfam" id="PF04138">
    <property type="entry name" value="GtrA_DPMS_TM"/>
    <property type="match status" value="1"/>
</dbReference>
<dbReference type="eggNOG" id="COG2246">
    <property type="taxonomic scope" value="Bacteria"/>
</dbReference>
<sequence length="138" mass="16038">MFDSLIRRFFPSTERFWEVFRFLVVGGGCFLLEYFLLYTLTEYGGLDPLVSAPIAFTVSLVVNYILCVYVVFHAQKQTGLQMALFVLTSLMGLGINQLVMWFFIDIMGIWYMFAKVIASAIVMIWNYFTKRYVLHGHV</sequence>
<feature type="transmembrane region" description="Helical" evidence="6">
    <location>
        <begin position="84"/>
        <end position="103"/>
    </location>
</feature>
<evidence type="ECO:0000256" key="1">
    <source>
        <dbReference type="ARBA" id="ARBA00004141"/>
    </source>
</evidence>
<evidence type="ECO:0000256" key="3">
    <source>
        <dbReference type="ARBA" id="ARBA00022692"/>
    </source>
</evidence>
<evidence type="ECO:0000256" key="2">
    <source>
        <dbReference type="ARBA" id="ARBA00009399"/>
    </source>
</evidence>
<feature type="transmembrane region" description="Helical" evidence="6">
    <location>
        <begin position="20"/>
        <end position="40"/>
    </location>
</feature>
<feature type="transmembrane region" description="Helical" evidence="6">
    <location>
        <begin position="52"/>
        <end position="72"/>
    </location>
</feature>
<dbReference type="GO" id="GO:0005886">
    <property type="term" value="C:plasma membrane"/>
    <property type="evidence" value="ECO:0007669"/>
    <property type="project" value="TreeGrafter"/>
</dbReference>
<protein>
    <recommendedName>
        <fullName evidence="7">GtrA/DPMS transmembrane domain-containing protein</fullName>
    </recommendedName>
</protein>
<feature type="domain" description="GtrA/DPMS transmembrane" evidence="7">
    <location>
        <begin position="21"/>
        <end position="133"/>
    </location>
</feature>
<accession>H1CXF6</accession>
<gene>
    <name evidence="8" type="ORF">HMPREF9453_00044</name>
</gene>
<reference evidence="8 9" key="1">
    <citation type="submission" date="2011-11" db="EMBL/GenBank/DDBJ databases">
        <title>The Genome Sequence of Dialister succinatiphilus YIT 11850.</title>
        <authorList>
            <consortium name="The Broad Institute Genome Sequencing Platform"/>
            <person name="Earl A."/>
            <person name="Ward D."/>
            <person name="Feldgarden M."/>
            <person name="Gevers D."/>
            <person name="Morotomi M."/>
            <person name="Young S.K."/>
            <person name="Zeng Q."/>
            <person name="Gargeya S."/>
            <person name="Fitzgerald M."/>
            <person name="Haas B."/>
            <person name="Abouelleil A."/>
            <person name="Alvarado L."/>
            <person name="Arachchi H.M."/>
            <person name="Berlin A."/>
            <person name="Brown A."/>
            <person name="Chapman S.B."/>
            <person name="Dunbar C."/>
            <person name="Gearin G."/>
            <person name="Goldberg J."/>
            <person name="Griggs A."/>
            <person name="Gujja S."/>
            <person name="Heiman D."/>
            <person name="Howarth C."/>
            <person name="Lui A."/>
            <person name="MacDonald P.J.P."/>
            <person name="Montmayeur A."/>
            <person name="Murphy C."/>
            <person name="Neiman D."/>
            <person name="Pearson M."/>
            <person name="Priest M."/>
            <person name="Roberts A."/>
            <person name="Saif S."/>
            <person name="Shea T."/>
            <person name="Sisk P."/>
            <person name="Stolte C."/>
            <person name="Sykes S."/>
            <person name="Wortman J."/>
            <person name="Nusbaum C."/>
            <person name="Birren B."/>
        </authorList>
    </citation>
    <scope>NUCLEOTIDE SEQUENCE [LARGE SCALE GENOMIC DNA]</scope>
    <source>
        <strain evidence="8 9">YIT 11850</strain>
    </source>
</reference>
<dbReference type="AlphaFoldDB" id="H1CXF6"/>
<dbReference type="PATRIC" id="fig|742743.3.peg.46"/>
<keyword evidence="4 6" id="KW-1133">Transmembrane helix</keyword>
<dbReference type="OrthoDB" id="9807815at2"/>
<name>H1CXF6_9FIRM</name>
<evidence type="ECO:0000256" key="5">
    <source>
        <dbReference type="ARBA" id="ARBA00023136"/>
    </source>
</evidence>
<evidence type="ECO:0000313" key="8">
    <source>
        <dbReference type="EMBL" id="EHO63987.1"/>
    </source>
</evidence>
<dbReference type="PANTHER" id="PTHR38459">
    <property type="entry name" value="PROPHAGE BACTOPRENOL-LINKED GLUCOSE TRANSLOCASE HOMOLOG"/>
    <property type="match status" value="1"/>
</dbReference>